<evidence type="ECO:0000256" key="2">
    <source>
        <dbReference type="SAM" id="MobiDB-lite"/>
    </source>
</evidence>
<keyword evidence="4" id="KW-1185">Reference proteome</keyword>
<organism evidence="3 4">
    <name type="scientific">Pelobates cultripes</name>
    <name type="common">Western spadefoot toad</name>
    <dbReference type="NCBI Taxonomy" id="61616"/>
    <lineage>
        <taxon>Eukaryota</taxon>
        <taxon>Metazoa</taxon>
        <taxon>Chordata</taxon>
        <taxon>Craniata</taxon>
        <taxon>Vertebrata</taxon>
        <taxon>Euteleostomi</taxon>
        <taxon>Amphibia</taxon>
        <taxon>Batrachia</taxon>
        <taxon>Anura</taxon>
        <taxon>Pelobatoidea</taxon>
        <taxon>Pelobatidae</taxon>
        <taxon>Pelobates</taxon>
    </lineage>
</organism>
<protein>
    <submittedName>
        <fullName evidence="3">Uncharacterized protein</fullName>
    </submittedName>
</protein>
<keyword evidence="1" id="KW-0175">Coiled coil</keyword>
<dbReference type="AlphaFoldDB" id="A0AAD1W2C7"/>
<proteinExistence type="predicted"/>
<evidence type="ECO:0000313" key="3">
    <source>
        <dbReference type="EMBL" id="CAH2283974.1"/>
    </source>
</evidence>
<evidence type="ECO:0000256" key="1">
    <source>
        <dbReference type="SAM" id="Coils"/>
    </source>
</evidence>
<reference evidence="3" key="1">
    <citation type="submission" date="2022-03" db="EMBL/GenBank/DDBJ databases">
        <authorList>
            <person name="Alioto T."/>
            <person name="Alioto T."/>
            <person name="Gomez Garrido J."/>
        </authorList>
    </citation>
    <scope>NUCLEOTIDE SEQUENCE</scope>
</reference>
<dbReference type="EMBL" id="OW240915">
    <property type="protein sequence ID" value="CAH2283974.1"/>
    <property type="molecule type" value="Genomic_DNA"/>
</dbReference>
<feature type="coiled-coil region" evidence="1">
    <location>
        <begin position="20"/>
        <end position="74"/>
    </location>
</feature>
<name>A0AAD1W2C7_PELCU</name>
<feature type="compositionally biased region" description="Basic residues" evidence="2">
    <location>
        <begin position="110"/>
        <end position="119"/>
    </location>
</feature>
<sequence length="185" mass="21724">YNDLEAILNKCSMDWILLNLEFLQQAISKAKEEEIKLEAELINTSQGLDLTMVKGKINLNVDKLKKEIEERKRNKFQRDRTDYEMGNVYRWHNRDRVKNYPFKKKEVTTRKKARKMKHRVGGDSSNTEMENSQDSSLSFLERTPTSSRITSSEEGCDEVGAVTRNRTLPAIWDHKKMGQKRKKLQ</sequence>
<gene>
    <name evidence="3" type="ORF">PECUL_23A033797</name>
</gene>
<feature type="non-terminal residue" evidence="3">
    <location>
        <position position="1"/>
    </location>
</feature>
<feature type="region of interest" description="Disordered" evidence="2">
    <location>
        <begin position="110"/>
        <end position="161"/>
    </location>
</feature>
<dbReference type="Proteomes" id="UP001295444">
    <property type="component" value="Chromosome 04"/>
</dbReference>
<evidence type="ECO:0000313" key="4">
    <source>
        <dbReference type="Proteomes" id="UP001295444"/>
    </source>
</evidence>
<accession>A0AAD1W2C7</accession>
<feature type="compositionally biased region" description="Polar residues" evidence="2">
    <location>
        <begin position="123"/>
        <end position="153"/>
    </location>
</feature>